<gene>
    <name evidence="6" type="ORF">INT45_007430</name>
</gene>
<keyword evidence="4" id="KW-0949">S-adenosyl-L-methionine</keyword>
<dbReference type="GO" id="GO:0005739">
    <property type="term" value="C:mitochondrion"/>
    <property type="evidence" value="ECO:0007669"/>
    <property type="project" value="TreeGrafter"/>
</dbReference>
<dbReference type="Proteomes" id="UP000646827">
    <property type="component" value="Unassembled WGS sequence"/>
</dbReference>
<evidence type="ECO:0000256" key="4">
    <source>
        <dbReference type="ARBA" id="ARBA00022691"/>
    </source>
</evidence>
<dbReference type="OrthoDB" id="66144at2759"/>
<reference evidence="6 7" key="1">
    <citation type="submission" date="2020-12" db="EMBL/GenBank/DDBJ databases">
        <title>Metabolic potential, ecology and presence of endohyphal bacteria is reflected in genomic diversity of Mucoromycotina.</title>
        <authorList>
            <person name="Muszewska A."/>
            <person name="Okrasinska A."/>
            <person name="Steczkiewicz K."/>
            <person name="Drgas O."/>
            <person name="Orlowska M."/>
            <person name="Perlinska-Lenart U."/>
            <person name="Aleksandrzak-Piekarczyk T."/>
            <person name="Szatraj K."/>
            <person name="Zielenkiewicz U."/>
            <person name="Pilsyk S."/>
            <person name="Malc E."/>
            <person name="Mieczkowski P."/>
            <person name="Kruszewska J.S."/>
            <person name="Biernat P."/>
            <person name="Pawlowska J."/>
        </authorList>
    </citation>
    <scope>NUCLEOTIDE SEQUENCE [LARGE SCALE GENOMIC DNA]</scope>
    <source>
        <strain evidence="6 7">CBS 142.35</strain>
    </source>
</reference>
<dbReference type="SUPFAM" id="SSF53335">
    <property type="entry name" value="S-adenosyl-L-methionine-dependent methyltransferases"/>
    <property type="match status" value="1"/>
</dbReference>
<dbReference type="PANTHER" id="PTHR13610:SF11">
    <property type="entry name" value="METHYLTRANSFERASE DOMAIN-CONTAINING PROTEIN"/>
    <property type="match status" value="1"/>
</dbReference>
<evidence type="ECO:0000256" key="2">
    <source>
        <dbReference type="ARBA" id="ARBA00022603"/>
    </source>
</evidence>
<dbReference type="Gene3D" id="3.40.50.150">
    <property type="entry name" value="Vaccinia Virus protein VP39"/>
    <property type="match status" value="1"/>
</dbReference>
<name>A0A8H7VNQ1_9FUNG</name>
<protein>
    <recommendedName>
        <fullName evidence="5">DOT1 domain-containing protein</fullName>
    </recommendedName>
</protein>
<dbReference type="EMBL" id="JAEPRB010000007">
    <property type="protein sequence ID" value="KAG2227405.1"/>
    <property type="molecule type" value="Genomic_DNA"/>
</dbReference>
<feature type="domain" description="DOT1" evidence="5">
    <location>
        <begin position="53"/>
        <end position="176"/>
    </location>
</feature>
<evidence type="ECO:0000256" key="3">
    <source>
        <dbReference type="ARBA" id="ARBA00022679"/>
    </source>
</evidence>
<evidence type="ECO:0000256" key="1">
    <source>
        <dbReference type="ARBA" id="ARBA00010633"/>
    </source>
</evidence>
<keyword evidence="3" id="KW-0808">Transferase</keyword>
<comment type="similarity">
    <text evidence="1">Belongs to the ANT/ATPSC lysine N-methyltransferase family.</text>
</comment>
<evidence type="ECO:0000259" key="5">
    <source>
        <dbReference type="Pfam" id="PF08123"/>
    </source>
</evidence>
<dbReference type="GO" id="GO:0032259">
    <property type="term" value="P:methylation"/>
    <property type="evidence" value="ECO:0007669"/>
    <property type="project" value="UniProtKB-KW"/>
</dbReference>
<dbReference type="InterPro" id="IPR025789">
    <property type="entry name" value="DOT1_dom"/>
</dbReference>
<dbReference type="PANTHER" id="PTHR13610">
    <property type="entry name" value="METHYLTRANSFERASE DOMAIN-CONTAINING PROTEIN"/>
    <property type="match status" value="1"/>
</dbReference>
<evidence type="ECO:0000313" key="7">
    <source>
        <dbReference type="Proteomes" id="UP000646827"/>
    </source>
</evidence>
<sequence length="203" mass="22553">MDFHGNEQGRDMFLKVFKDADDAAQDASDANPFPAYIDNDMEQGSLAPFCPTSASRVIKSLSMANVCSNDTVIDIGSGDGRFVTAAISAFNARRALGVEVEEDLIELSNTLANKVLDNPKDRKRAEFVQGDFLSQLPLVRDTEWSVIVVFLLPDHVEKFADLLLHHYRNGARIIALVFNLDEIPELKSIQRDDSAGIYIYSKN</sequence>
<accession>A0A8H7VNQ1</accession>
<keyword evidence="2" id="KW-0489">Methyltransferase</keyword>
<dbReference type="InterPro" id="IPR029063">
    <property type="entry name" value="SAM-dependent_MTases_sf"/>
</dbReference>
<keyword evidence="7" id="KW-1185">Reference proteome</keyword>
<dbReference type="CDD" id="cd02440">
    <property type="entry name" value="AdoMet_MTases"/>
    <property type="match status" value="1"/>
</dbReference>
<organism evidence="6 7">
    <name type="scientific">Circinella minor</name>
    <dbReference type="NCBI Taxonomy" id="1195481"/>
    <lineage>
        <taxon>Eukaryota</taxon>
        <taxon>Fungi</taxon>
        <taxon>Fungi incertae sedis</taxon>
        <taxon>Mucoromycota</taxon>
        <taxon>Mucoromycotina</taxon>
        <taxon>Mucoromycetes</taxon>
        <taxon>Mucorales</taxon>
        <taxon>Lichtheimiaceae</taxon>
        <taxon>Circinella</taxon>
    </lineage>
</organism>
<evidence type="ECO:0000313" key="6">
    <source>
        <dbReference type="EMBL" id="KAG2227405.1"/>
    </source>
</evidence>
<comment type="caution">
    <text evidence="6">The sequence shown here is derived from an EMBL/GenBank/DDBJ whole genome shotgun (WGS) entry which is preliminary data.</text>
</comment>
<dbReference type="AlphaFoldDB" id="A0A8H7VNQ1"/>
<dbReference type="GO" id="GO:1905706">
    <property type="term" value="P:regulation of mitochondrial ATP synthesis coupled proton transport"/>
    <property type="evidence" value="ECO:0007669"/>
    <property type="project" value="TreeGrafter"/>
</dbReference>
<dbReference type="Pfam" id="PF08123">
    <property type="entry name" value="DOT1"/>
    <property type="match status" value="1"/>
</dbReference>
<dbReference type="InterPro" id="IPR026170">
    <property type="entry name" value="FAM173A/B"/>
</dbReference>
<dbReference type="GO" id="GO:0031151">
    <property type="term" value="F:histone H3K79 methyltransferase activity"/>
    <property type="evidence" value="ECO:0007669"/>
    <property type="project" value="InterPro"/>
</dbReference>
<proteinExistence type="inferred from homology"/>